<accession>A0AAN7VPB2</accession>
<feature type="region of interest" description="Disordered" evidence="1">
    <location>
        <begin position="17"/>
        <end position="64"/>
    </location>
</feature>
<evidence type="ECO:0000313" key="3">
    <source>
        <dbReference type="Proteomes" id="UP001329430"/>
    </source>
</evidence>
<dbReference type="EMBL" id="JAVRBK010000002">
    <property type="protein sequence ID" value="KAK5648519.1"/>
    <property type="molecule type" value="Genomic_DNA"/>
</dbReference>
<evidence type="ECO:0000313" key="2">
    <source>
        <dbReference type="EMBL" id="KAK5648519.1"/>
    </source>
</evidence>
<sequence>MLFKPVYLKPKMIEAPIIMGSPPQPAPNIQQEQDPEPEPEPEPQHEPLPESSSQPEIPTLQVDLPPQVTQENLPILAYTKGIHVVYPTEARRDVLAGRVAYIYIDEMGSSLFQPKHIFNALKLNKDQKSKYVDYCCIGGRQRALEQSTLRKRQKNYVSTLYI</sequence>
<organism evidence="2 3">
    <name type="scientific">Pyrocoelia pectoralis</name>
    <dbReference type="NCBI Taxonomy" id="417401"/>
    <lineage>
        <taxon>Eukaryota</taxon>
        <taxon>Metazoa</taxon>
        <taxon>Ecdysozoa</taxon>
        <taxon>Arthropoda</taxon>
        <taxon>Hexapoda</taxon>
        <taxon>Insecta</taxon>
        <taxon>Pterygota</taxon>
        <taxon>Neoptera</taxon>
        <taxon>Endopterygota</taxon>
        <taxon>Coleoptera</taxon>
        <taxon>Polyphaga</taxon>
        <taxon>Elateriformia</taxon>
        <taxon>Elateroidea</taxon>
        <taxon>Lampyridae</taxon>
        <taxon>Lampyrinae</taxon>
        <taxon>Pyrocoelia</taxon>
    </lineage>
</organism>
<keyword evidence="3" id="KW-1185">Reference proteome</keyword>
<dbReference type="Proteomes" id="UP001329430">
    <property type="component" value="Chromosome 2"/>
</dbReference>
<evidence type="ECO:0000256" key="1">
    <source>
        <dbReference type="SAM" id="MobiDB-lite"/>
    </source>
</evidence>
<name>A0AAN7VPB2_9COLE</name>
<comment type="caution">
    <text evidence="2">The sequence shown here is derived from an EMBL/GenBank/DDBJ whole genome shotgun (WGS) entry which is preliminary data.</text>
</comment>
<gene>
    <name evidence="2" type="ORF">RI129_003411</name>
</gene>
<dbReference type="AlphaFoldDB" id="A0AAN7VPB2"/>
<protein>
    <submittedName>
        <fullName evidence="2">Uncharacterized protein</fullName>
    </submittedName>
</protein>
<reference evidence="2 3" key="1">
    <citation type="journal article" date="2024" name="Insects">
        <title>An Improved Chromosome-Level Genome Assembly of the Firefly Pyrocoelia pectoralis.</title>
        <authorList>
            <person name="Fu X."/>
            <person name="Meyer-Rochow V.B."/>
            <person name="Ballantyne L."/>
            <person name="Zhu X."/>
        </authorList>
    </citation>
    <scope>NUCLEOTIDE SEQUENCE [LARGE SCALE GENOMIC DNA]</scope>
    <source>
        <strain evidence="2">XCY_ONT2</strain>
    </source>
</reference>
<proteinExistence type="predicted"/>